<gene>
    <name evidence="1" type="ORF">ERS007741_03628</name>
</gene>
<accession>A0A0T9ZB41</accession>
<protein>
    <submittedName>
        <fullName evidence="1">Uncharacterized protein</fullName>
    </submittedName>
</protein>
<evidence type="ECO:0000313" key="1">
    <source>
        <dbReference type="EMBL" id="COX01444.1"/>
    </source>
</evidence>
<organism evidence="1 2">
    <name type="scientific">Mycobacterium tuberculosis</name>
    <dbReference type="NCBI Taxonomy" id="1773"/>
    <lineage>
        <taxon>Bacteria</taxon>
        <taxon>Bacillati</taxon>
        <taxon>Actinomycetota</taxon>
        <taxon>Actinomycetes</taxon>
        <taxon>Mycobacteriales</taxon>
        <taxon>Mycobacteriaceae</taxon>
        <taxon>Mycobacterium</taxon>
        <taxon>Mycobacterium tuberculosis complex</taxon>
    </lineage>
</organism>
<sequence length="481" mass="51357">MPRTLPLSRVRRVFLVEGQLVGYPAGGDQLAAVLHQRRQRPATLGVDGQPIVLVGDVGAGYQFPAWRLVGGHQPVNPPAQRGHVARQPGDRPSVVLDERGHLSPVGIEHPHAGLQRRVDPGSDDVGAPLGQRVPHDDAIVRRGDRAGQQPQRVVPGRAAQLPRVTPPGQQVEVDLVGLRAGDGVVVRTVGQLHPRLGQRRLRILGAGQQRGEHREPLGFQDGVLGGPVGLFGVDVGDVLAGVDRVHVAGLRRRHPTTLGQFGAHRGEELLGQRAHEARPGVARTPVAVDGGDPLVRRGVVGAHRQEHVAGQRDLFELVEQRVGGGLSVGQRGGRVHRPARRIMRRHVMGQQAATRRRDPLELAAKLHAVYPALGRTPLVVWPAGPGTRRQPGIGGQPRKLRVMAEHVELPRGGRLGAQHVTLKTDAVHQVSDGGLRAGEVGVGFVVGSAHHFDTAIGEEPAQVGAVLRVGIPVRLEVVHLG</sequence>
<evidence type="ECO:0000313" key="2">
    <source>
        <dbReference type="Proteomes" id="UP000048600"/>
    </source>
</evidence>
<dbReference type="Proteomes" id="UP000048600">
    <property type="component" value="Unassembled WGS sequence"/>
</dbReference>
<dbReference type="EMBL" id="CHKL01000577">
    <property type="protein sequence ID" value="COX01444.1"/>
    <property type="molecule type" value="Genomic_DNA"/>
</dbReference>
<reference evidence="1 2" key="1">
    <citation type="submission" date="2015-03" db="EMBL/GenBank/DDBJ databases">
        <authorList>
            <consortium name="Pathogen Informatics"/>
        </authorList>
    </citation>
    <scope>NUCLEOTIDE SEQUENCE [LARGE SCALE GENOMIC DNA]</scope>
    <source>
        <strain evidence="1 2">P00601463</strain>
    </source>
</reference>
<dbReference type="AlphaFoldDB" id="A0A0T9ZB41"/>
<name>A0A0T9ZB41_MYCTX</name>
<proteinExistence type="predicted"/>